<reference evidence="2" key="1">
    <citation type="journal article" date="2023" name="bioRxiv">
        <title>Complete genome of the Medicago anthracnose fungus, Colletotrichum destructivum, reveals a mini-chromosome-like region within a core chromosome.</title>
        <authorList>
            <person name="Lapalu N."/>
            <person name="Simon A."/>
            <person name="Lu A."/>
            <person name="Plaumann P.-L."/>
            <person name="Amselem J."/>
            <person name="Pigne S."/>
            <person name="Auger A."/>
            <person name="Koch C."/>
            <person name="Dallery J.-F."/>
            <person name="O'Connell R.J."/>
        </authorList>
    </citation>
    <scope>NUCLEOTIDE SEQUENCE [LARGE SCALE GENOMIC DNA]</scope>
    <source>
        <strain evidence="2">CBS 520.97</strain>
    </source>
</reference>
<dbReference type="RefSeq" id="XP_062781365.1">
    <property type="nucleotide sequence ID" value="XM_062925314.1"/>
</dbReference>
<name>A0AAX4IKX7_9PEZI</name>
<protein>
    <submittedName>
        <fullName evidence="1">Uncharacterized protein</fullName>
    </submittedName>
</protein>
<evidence type="ECO:0000313" key="2">
    <source>
        <dbReference type="Proteomes" id="UP001322277"/>
    </source>
</evidence>
<gene>
    <name evidence="1" type="ORF">CDEST_09155</name>
</gene>
<evidence type="ECO:0000313" key="1">
    <source>
        <dbReference type="EMBL" id="WQF84141.1"/>
    </source>
</evidence>
<dbReference type="AlphaFoldDB" id="A0AAX4IKX7"/>
<dbReference type="Proteomes" id="UP001322277">
    <property type="component" value="Chromosome 5"/>
</dbReference>
<dbReference type="GeneID" id="87945658"/>
<keyword evidence="2" id="KW-1185">Reference proteome</keyword>
<proteinExistence type="predicted"/>
<organism evidence="1 2">
    <name type="scientific">Colletotrichum destructivum</name>
    <dbReference type="NCBI Taxonomy" id="34406"/>
    <lineage>
        <taxon>Eukaryota</taxon>
        <taxon>Fungi</taxon>
        <taxon>Dikarya</taxon>
        <taxon>Ascomycota</taxon>
        <taxon>Pezizomycotina</taxon>
        <taxon>Sordariomycetes</taxon>
        <taxon>Hypocreomycetidae</taxon>
        <taxon>Glomerellales</taxon>
        <taxon>Glomerellaceae</taxon>
        <taxon>Colletotrichum</taxon>
        <taxon>Colletotrichum destructivum species complex</taxon>
    </lineage>
</organism>
<dbReference type="EMBL" id="CP137309">
    <property type="protein sequence ID" value="WQF84141.1"/>
    <property type="molecule type" value="Genomic_DNA"/>
</dbReference>
<sequence length="94" mass="10819">MSRTWIRSLRITLKRCVDLSVWEIEKYWQSTEASIRNSHRRLDEPGVNIDSTPPALKRTYQEALSNVNRTPTAILSFANPLKEKALVSDADYQA</sequence>
<dbReference type="KEGG" id="cdet:87945658"/>
<accession>A0AAX4IKX7</accession>